<name>A0A8S4RNT2_9NEOP</name>
<proteinExistence type="predicted"/>
<reference evidence="1" key="1">
    <citation type="submission" date="2022-03" db="EMBL/GenBank/DDBJ databases">
        <authorList>
            <person name="Lindestad O."/>
        </authorList>
    </citation>
    <scope>NUCLEOTIDE SEQUENCE</scope>
</reference>
<keyword evidence="2" id="KW-1185">Reference proteome</keyword>
<sequence>MGEKLKKCPVVALNNSSKLLHNGAGGYTGYGMNVAIVDELKLENQKVNMEHRHAPPGVNSRSETAAQSAADLEVLREIEHIYFSPPSEFDAARYALEHAPSPPDCEAIDRMFTKLKRQQQ</sequence>
<evidence type="ECO:0000313" key="1">
    <source>
        <dbReference type="EMBL" id="CAH2238788.1"/>
    </source>
</evidence>
<dbReference type="OrthoDB" id="7421960at2759"/>
<organism evidence="1 2">
    <name type="scientific">Pararge aegeria aegeria</name>
    <dbReference type="NCBI Taxonomy" id="348720"/>
    <lineage>
        <taxon>Eukaryota</taxon>
        <taxon>Metazoa</taxon>
        <taxon>Ecdysozoa</taxon>
        <taxon>Arthropoda</taxon>
        <taxon>Hexapoda</taxon>
        <taxon>Insecta</taxon>
        <taxon>Pterygota</taxon>
        <taxon>Neoptera</taxon>
        <taxon>Endopterygota</taxon>
        <taxon>Lepidoptera</taxon>
        <taxon>Glossata</taxon>
        <taxon>Ditrysia</taxon>
        <taxon>Papilionoidea</taxon>
        <taxon>Nymphalidae</taxon>
        <taxon>Satyrinae</taxon>
        <taxon>Satyrini</taxon>
        <taxon>Parargina</taxon>
        <taxon>Pararge</taxon>
    </lineage>
</organism>
<dbReference type="AlphaFoldDB" id="A0A8S4RNT2"/>
<dbReference type="EMBL" id="CAKXAJ010025392">
    <property type="protein sequence ID" value="CAH2238788.1"/>
    <property type="molecule type" value="Genomic_DNA"/>
</dbReference>
<protein>
    <submittedName>
        <fullName evidence="1">Jg22275 protein</fullName>
    </submittedName>
</protein>
<accession>A0A8S4RNT2</accession>
<comment type="caution">
    <text evidence="1">The sequence shown here is derived from an EMBL/GenBank/DDBJ whole genome shotgun (WGS) entry which is preliminary data.</text>
</comment>
<dbReference type="Proteomes" id="UP000838756">
    <property type="component" value="Unassembled WGS sequence"/>
</dbReference>
<gene>
    <name evidence="1" type="primary">jg22275</name>
    <name evidence="1" type="ORF">PAEG_LOCUS15828</name>
</gene>
<evidence type="ECO:0000313" key="2">
    <source>
        <dbReference type="Proteomes" id="UP000838756"/>
    </source>
</evidence>
<feature type="non-terminal residue" evidence="1">
    <location>
        <position position="1"/>
    </location>
</feature>